<protein>
    <submittedName>
        <fullName evidence="3">Amino acid racemase</fullName>
        <ecNumber evidence="3">5.1.1.-</ecNumber>
    </submittedName>
</protein>
<name>A0A3N7HIR2_9BURK</name>
<reference evidence="3 4" key="2">
    <citation type="submission" date="2018-12" db="EMBL/GenBank/DDBJ databases">
        <title>Rhizobacter gummiphilus sp. nov., a rubber-degrading bacterium isolated from the soil of a botanical garden in Japan.</title>
        <authorList>
            <person name="Shunsuke S.S."/>
        </authorList>
    </citation>
    <scope>NUCLEOTIDE SEQUENCE [LARGE SCALE GENOMIC DNA]</scope>
    <source>
        <strain evidence="3 4">S-16</strain>
    </source>
</reference>
<keyword evidence="2 3" id="KW-0413">Isomerase</keyword>
<sequence length="261" mass="27183">MDGAVVGVLGGMGPAATVDFFAKLVAGTPASRDQDHLPVLVHSVPQIPDRSDSFLHGAPSPEPLLVAFARRLQASGAAVIVMPCNTAHLWHQAVASAVDVPVLHIVDPVIEALKHFMGGRQALRVGLLGTTATVESGLYPSRSESQGVPGLQWMVPTFDEQRDLVARGIAAVKAGDADQGRVLLRAAASALVARGAQAVVQACTEIPLVLGHEALPVPAFDATQLLADATVAWALRHRLSATVHSHPEAEACSPAGRPARH</sequence>
<gene>
    <name evidence="3" type="ORF">DZC73_28260</name>
</gene>
<dbReference type="Gene3D" id="3.40.50.1860">
    <property type="match status" value="2"/>
</dbReference>
<evidence type="ECO:0000313" key="4">
    <source>
        <dbReference type="Proteomes" id="UP000267464"/>
    </source>
</evidence>
<dbReference type="SUPFAM" id="SSF53681">
    <property type="entry name" value="Aspartate/glutamate racemase"/>
    <property type="match status" value="2"/>
</dbReference>
<organism evidence="3 4">
    <name type="scientific">Piscinibacter terrae</name>
    <dbReference type="NCBI Taxonomy" id="2496871"/>
    <lineage>
        <taxon>Bacteria</taxon>
        <taxon>Pseudomonadati</taxon>
        <taxon>Pseudomonadota</taxon>
        <taxon>Betaproteobacteria</taxon>
        <taxon>Burkholderiales</taxon>
        <taxon>Sphaerotilaceae</taxon>
        <taxon>Piscinibacter</taxon>
    </lineage>
</organism>
<dbReference type="InterPro" id="IPR004380">
    <property type="entry name" value="Asp_race"/>
</dbReference>
<proteinExistence type="inferred from homology"/>
<reference evidence="3 4" key="1">
    <citation type="submission" date="2018-08" db="EMBL/GenBank/DDBJ databases">
        <authorList>
            <person name="Khan S.A."/>
            <person name="Jeon C.O."/>
            <person name="Chun B.H."/>
            <person name="Jeong S.E."/>
        </authorList>
    </citation>
    <scope>NUCLEOTIDE SEQUENCE [LARGE SCALE GENOMIC DNA]</scope>
    <source>
        <strain evidence="3 4">S-16</strain>
    </source>
</reference>
<dbReference type="InterPro" id="IPR015942">
    <property type="entry name" value="Asp/Glu/hydantoin_racemase"/>
</dbReference>
<dbReference type="GO" id="GO:0047661">
    <property type="term" value="F:amino-acid racemase activity"/>
    <property type="evidence" value="ECO:0007669"/>
    <property type="project" value="InterPro"/>
</dbReference>
<evidence type="ECO:0000256" key="2">
    <source>
        <dbReference type="ARBA" id="ARBA00023235"/>
    </source>
</evidence>
<keyword evidence="4" id="KW-1185">Reference proteome</keyword>
<dbReference type="EC" id="5.1.1.-" evidence="3"/>
<dbReference type="NCBIfam" id="TIGR00035">
    <property type="entry name" value="asp_race"/>
    <property type="match status" value="1"/>
</dbReference>
<dbReference type="OrthoDB" id="9803739at2"/>
<dbReference type="PROSITE" id="PS00923">
    <property type="entry name" value="ASP_GLU_RACEMASE_1"/>
    <property type="match status" value="1"/>
</dbReference>
<evidence type="ECO:0000256" key="1">
    <source>
        <dbReference type="ARBA" id="ARBA00007847"/>
    </source>
</evidence>
<dbReference type="InterPro" id="IPR018187">
    <property type="entry name" value="Asp/Glu_racemase_AS_1"/>
</dbReference>
<comment type="similarity">
    <text evidence="1">Belongs to the aspartate/glutamate racemases family.</text>
</comment>
<dbReference type="Proteomes" id="UP000267464">
    <property type="component" value="Unassembled WGS sequence"/>
</dbReference>
<dbReference type="EMBL" id="QUSW01000011">
    <property type="protein sequence ID" value="RQP21383.1"/>
    <property type="molecule type" value="Genomic_DNA"/>
</dbReference>
<dbReference type="RefSeq" id="WP_124543753.1">
    <property type="nucleotide sequence ID" value="NZ_QUSW01000011.1"/>
</dbReference>
<dbReference type="InterPro" id="IPR001920">
    <property type="entry name" value="Asp/Glu_race"/>
</dbReference>
<dbReference type="Pfam" id="PF01177">
    <property type="entry name" value="Asp_Glu_race"/>
    <property type="match status" value="1"/>
</dbReference>
<evidence type="ECO:0000313" key="3">
    <source>
        <dbReference type="EMBL" id="RQP21383.1"/>
    </source>
</evidence>
<comment type="caution">
    <text evidence="3">The sequence shown here is derived from an EMBL/GenBank/DDBJ whole genome shotgun (WGS) entry which is preliminary data.</text>
</comment>
<dbReference type="PANTHER" id="PTHR21198">
    <property type="entry name" value="GLUTAMATE RACEMASE"/>
    <property type="match status" value="1"/>
</dbReference>
<dbReference type="AlphaFoldDB" id="A0A3N7HIR2"/>
<accession>A0A3N7HIR2</accession>
<dbReference type="PANTHER" id="PTHR21198:SF7">
    <property type="entry name" value="ASPARTATE-GLUTAMATE RACEMASE FAMILY"/>
    <property type="match status" value="1"/>
</dbReference>